<evidence type="ECO:0000256" key="7">
    <source>
        <dbReference type="ARBA" id="ARBA00023173"/>
    </source>
</evidence>
<dbReference type="RefSeq" id="WP_136826111.1">
    <property type="nucleotide sequence ID" value="NZ_SWBP01000003.1"/>
</dbReference>
<keyword evidence="3 10" id="KW-0812">Transmembrane</keyword>
<gene>
    <name evidence="11" type="ORF">FA046_09170</name>
</gene>
<evidence type="ECO:0000256" key="6">
    <source>
        <dbReference type="ARBA" id="ARBA00023136"/>
    </source>
</evidence>
<dbReference type="SUPFAM" id="SSF81340">
    <property type="entry name" value="Clc chloride channel"/>
    <property type="match status" value="1"/>
</dbReference>
<name>A0A4U1BXR1_9SPHI</name>
<evidence type="ECO:0000256" key="8">
    <source>
        <dbReference type="ARBA" id="ARBA00023214"/>
    </source>
</evidence>
<dbReference type="Pfam" id="PF00654">
    <property type="entry name" value="Voltage_CLC"/>
    <property type="match status" value="1"/>
</dbReference>
<feature type="transmembrane region" description="Helical" evidence="10">
    <location>
        <begin position="323"/>
        <end position="347"/>
    </location>
</feature>
<protein>
    <submittedName>
        <fullName evidence="11">Chloride channel protein</fullName>
    </submittedName>
</protein>
<evidence type="ECO:0000256" key="10">
    <source>
        <dbReference type="SAM" id="Phobius"/>
    </source>
</evidence>
<feature type="transmembrane region" description="Helical" evidence="10">
    <location>
        <begin position="158"/>
        <end position="184"/>
    </location>
</feature>
<evidence type="ECO:0000313" key="11">
    <source>
        <dbReference type="EMBL" id="TKB97535.1"/>
    </source>
</evidence>
<feature type="transmembrane region" description="Helical" evidence="10">
    <location>
        <begin position="235"/>
        <end position="253"/>
    </location>
</feature>
<organism evidence="11 12">
    <name type="scientific">Pedobacter cryophilus</name>
    <dbReference type="NCBI Taxonomy" id="2571271"/>
    <lineage>
        <taxon>Bacteria</taxon>
        <taxon>Pseudomonadati</taxon>
        <taxon>Bacteroidota</taxon>
        <taxon>Sphingobacteriia</taxon>
        <taxon>Sphingobacteriales</taxon>
        <taxon>Sphingobacteriaceae</taxon>
        <taxon>Pedobacter</taxon>
    </lineage>
</organism>
<dbReference type="AlphaFoldDB" id="A0A4U1BXR1"/>
<dbReference type="InterPro" id="IPR046342">
    <property type="entry name" value="CBS_dom_sf"/>
</dbReference>
<comment type="subcellular location">
    <subcellularLocation>
        <location evidence="1">Membrane</location>
        <topology evidence="1">Multi-pass membrane protein</topology>
    </subcellularLocation>
</comment>
<dbReference type="Gene3D" id="1.10.3080.10">
    <property type="entry name" value="Clc chloride channel"/>
    <property type="match status" value="1"/>
</dbReference>
<dbReference type="CDD" id="cd00400">
    <property type="entry name" value="Voltage_gated_ClC"/>
    <property type="match status" value="1"/>
</dbReference>
<dbReference type="InterPro" id="IPR050368">
    <property type="entry name" value="ClC-type_chloride_channel"/>
</dbReference>
<dbReference type="PRINTS" id="PR00762">
    <property type="entry name" value="CLCHANNEL"/>
</dbReference>
<keyword evidence="9" id="KW-0407">Ion channel</keyword>
<feature type="transmembrane region" description="Helical" evidence="10">
    <location>
        <begin position="384"/>
        <end position="408"/>
    </location>
</feature>
<feature type="transmembrane region" description="Helical" evidence="10">
    <location>
        <begin position="196"/>
        <end position="214"/>
    </location>
</feature>
<feature type="transmembrane region" description="Helical" evidence="10">
    <location>
        <begin position="62"/>
        <end position="85"/>
    </location>
</feature>
<keyword evidence="6 10" id="KW-0472">Membrane</keyword>
<keyword evidence="12" id="KW-1185">Reference proteome</keyword>
<feature type="transmembrane region" description="Helical" evidence="10">
    <location>
        <begin position="273"/>
        <end position="291"/>
    </location>
</feature>
<accession>A0A4U1BXR1</accession>
<evidence type="ECO:0000313" key="12">
    <source>
        <dbReference type="Proteomes" id="UP000308181"/>
    </source>
</evidence>
<dbReference type="GO" id="GO:0005254">
    <property type="term" value="F:chloride channel activity"/>
    <property type="evidence" value="ECO:0007669"/>
    <property type="project" value="UniProtKB-KW"/>
</dbReference>
<feature type="transmembrane region" description="Helical" evidence="10">
    <location>
        <begin position="414"/>
        <end position="434"/>
    </location>
</feature>
<dbReference type="OrthoDB" id="9812438at2"/>
<dbReference type="GO" id="GO:0034707">
    <property type="term" value="C:chloride channel complex"/>
    <property type="evidence" value="ECO:0007669"/>
    <property type="project" value="UniProtKB-KW"/>
</dbReference>
<feature type="transmembrane region" description="Helical" evidence="10">
    <location>
        <begin position="21"/>
        <end position="42"/>
    </location>
</feature>
<evidence type="ECO:0000256" key="2">
    <source>
        <dbReference type="ARBA" id="ARBA00022448"/>
    </source>
</evidence>
<evidence type="ECO:0000256" key="5">
    <source>
        <dbReference type="ARBA" id="ARBA00023065"/>
    </source>
</evidence>
<reference evidence="11 12" key="1">
    <citation type="submission" date="2019-04" db="EMBL/GenBank/DDBJ databases">
        <title>Pedobacter sp. AR-3-17 sp. nov., isolated from Arctic soil.</title>
        <authorList>
            <person name="Dahal R.H."/>
            <person name="Kim D.-U."/>
        </authorList>
    </citation>
    <scope>NUCLEOTIDE SEQUENCE [LARGE SCALE GENOMIC DNA]</scope>
    <source>
        <strain evidence="11 12">AR-3-17</strain>
    </source>
</reference>
<comment type="caution">
    <text evidence="11">The sequence shown here is derived from an EMBL/GenBank/DDBJ whole genome shotgun (WGS) entry which is preliminary data.</text>
</comment>
<dbReference type="Gene3D" id="3.10.580.10">
    <property type="entry name" value="CBS-domain"/>
    <property type="match status" value="1"/>
</dbReference>
<keyword evidence="8" id="KW-0868">Chloride</keyword>
<keyword evidence="4 10" id="KW-1133">Transmembrane helix</keyword>
<dbReference type="EMBL" id="SWBP01000003">
    <property type="protein sequence ID" value="TKB97535.1"/>
    <property type="molecule type" value="Genomic_DNA"/>
</dbReference>
<keyword evidence="5" id="KW-0406">Ion transport</keyword>
<proteinExistence type="predicted"/>
<dbReference type="Proteomes" id="UP000308181">
    <property type="component" value="Unassembled WGS sequence"/>
</dbReference>
<keyword evidence="7" id="KW-0869">Chloride channel</keyword>
<evidence type="ECO:0000256" key="1">
    <source>
        <dbReference type="ARBA" id="ARBA00004141"/>
    </source>
</evidence>
<keyword evidence="2" id="KW-0813">Transport</keyword>
<sequence length="592" mass="65967">MKYLKHHQLVLRFVYQHLSRNQFLILSGILVGLSAGFAAIILKYSVHKIHLLIGHQLEIFNYPYLNLFLPLVGILITVWVVTVFLKGKDGRGVSNILQDISQRSGVIPKYKMYAQLLTSAITVGFGGSSGLEGPIAVTGGAIGSNFARTYRLSYKERILLLGCGSAAGIAAVFNAPITGVMFAVEVILVGVVFSDFIPLIIAAVSGALLSKIILDDDILFDFKNLQEFDHRNVPYYLLLGVFSGLVSVYYARATHKVEYFFTKKLKWNNYSKALFGGLIIALLCFVFPPLFGEGYGSVKLLASGNPQNILKGSFFNLNGYNDWMLILFVGLIFLTKVFATSITLASGGSGGNFAPALFTGAFMGFFFSNLINKLDFINLPVNNFILVGMCGILSGVMYAPLTGIFLIAEVTGGYELMIPLMIVATVSFAIAKVFEPYAMDVKHLMAGKKIFTEDYDQNILTMIKPHEILNTEYDIIYENNSFADLLTVLKKSTKNIIVCKNEQEEYVGFILFNQVRKLLFNPEMHQHTNIKELISTTTYRVEIHQSIDLILNKFEESDLWYLPAFDNDDFVGFISKTQLLSAYRNKLKLTLS</sequence>
<dbReference type="SUPFAM" id="SSF54631">
    <property type="entry name" value="CBS-domain pair"/>
    <property type="match status" value="1"/>
</dbReference>
<dbReference type="InterPro" id="IPR014743">
    <property type="entry name" value="Cl-channel_core"/>
</dbReference>
<evidence type="ECO:0000256" key="4">
    <source>
        <dbReference type="ARBA" id="ARBA00022989"/>
    </source>
</evidence>
<dbReference type="PANTHER" id="PTHR43427:SF6">
    <property type="entry name" value="CHLORIDE CHANNEL PROTEIN CLC-E"/>
    <property type="match status" value="1"/>
</dbReference>
<evidence type="ECO:0000256" key="3">
    <source>
        <dbReference type="ARBA" id="ARBA00022692"/>
    </source>
</evidence>
<dbReference type="InterPro" id="IPR001807">
    <property type="entry name" value="ClC"/>
</dbReference>
<dbReference type="PANTHER" id="PTHR43427">
    <property type="entry name" value="CHLORIDE CHANNEL PROTEIN CLC-E"/>
    <property type="match status" value="1"/>
</dbReference>
<evidence type="ECO:0000256" key="9">
    <source>
        <dbReference type="ARBA" id="ARBA00023303"/>
    </source>
</evidence>
<feature type="transmembrane region" description="Helical" evidence="10">
    <location>
        <begin position="353"/>
        <end position="372"/>
    </location>
</feature>